<dbReference type="InterPro" id="IPR011009">
    <property type="entry name" value="Kinase-like_dom_sf"/>
</dbReference>
<evidence type="ECO:0008006" key="3">
    <source>
        <dbReference type="Google" id="ProtNLM"/>
    </source>
</evidence>
<dbReference type="AlphaFoldDB" id="A0A8I2YSC1"/>
<comment type="caution">
    <text evidence="1">The sequence shown here is derived from an EMBL/GenBank/DDBJ whole genome shotgun (WGS) entry which is preliminary data.</text>
</comment>
<dbReference type="OrthoDB" id="3269050at2759"/>
<dbReference type="PANTHER" id="PTHR37171:SF1">
    <property type="entry name" value="SERINE_THREONINE-PROTEIN KINASE YRZF-RELATED"/>
    <property type="match status" value="1"/>
</dbReference>
<keyword evidence="2" id="KW-1185">Reference proteome</keyword>
<organism evidence="1 2">
    <name type="scientific">Boletus reticuloceps</name>
    <dbReference type="NCBI Taxonomy" id="495285"/>
    <lineage>
        <taxon>Eukaryota</taxon>
        <taxon>Fungi</taxon>
        <taxon>Dikarya</taxon>
        <taxon>Basidiomycota</taxon>
        <taxon>Agaricomycotina</taxon>
        <taxon>Agaricomycetes</taxon>
        <taxon>Agaricomycetidae</taxon>
        <taxon>Boletales</taxon>
        <taxon>Boletineae</taxon>
        <taxon>Boletaceae</taxon>
        <taxon>Boletoideae</taxon>
        <taxon>Boletus</taxon>
    </lineage>
</organism>
<name>A0A8I2YSC1_9AGAM</name>
<dbReference type="InterPro" id="IPR052396">
    <property type="entry name" value="Meiotic_Drive_Suppr_Kinase"/>
</dbReference>
<dbReference type="Proteomes" id="UP000683000">
    <property type="component" value="Unassembled WGS sequence"/>
</dbReference>
<dbReference type="SUPFAM" id="SSF56112">
    <property type="entry name" value="Protein kinase-like (PK-like)"/>
    <property type="match status" value="1"/>
</dbReference>
<proteinExistence type="predicted"/>
<protein>
    <recommendedName>
        <fullName evidence="3">Protein kinase domain-containing protein</fullName>
    </recommendedName>
</protein>
<evidence type="ECO:0000313" key="2">
    <source>
        <dbReference type="Proteomes" id="UP000683000"/>
    </source>
</evidence>
<dbReference type="EMBL" id="JAGFBS010000010">
    <property type="protein sequence ID" value="KAG6376917.1"/>
    <property type="molecule type" value="Genomic_DNA"/>
</dbReference>
<sequence>MEAYESERTAYERLKDLQGSAIPRLIMTGEFLPPDERAIRLPALVLEYVPSVCLYDVPFDAIPPAMRAQVLSAIESFTLHGVLHNDLTLTNIRFTPPESLIRREQDDEEEWTSLGASAVRLARKLLVDEEFRRPGYEGRISRFK</sequence>
<evidence type="ECO:0000313" key="1">
    <source>
        <dbReference type="EMBL" id="KAG6376917.1"/>
    </source>
</evidence>
<dbReference type="PANTHER" id="PTHR37171">
    <property type="entry name" value="SERINE/THREONINE-PROTEIN KINASE YRZF-RELATED"/>
    <property type="match status" value="1"/>
</dbReference>
<reference evidence="1" key="1">
    <citation type="submission" date="2021-03" db="EMBL/GenBank/DDBJ databases">
        <title>Evolutionary innovations through gain and loss of genes in the ectomycorrhizal Boletales.</title>
        <authorList>
            <person name="Wu G."/>
            <person name="Miyauchi S."/>
            <person name="Morin E."/>
            <person name="Yang Z.-L."/>
            <person name="Xu J."/>
            <person name="Martin F.M."/>
        </authorList>
    </citation>
    <scope>NUCLEOTIDE SEQUENCE</scope>
    <source>
        <strain evidence="1">BR01</strain>
    </source>
</reference>
<gene>
    <name evidence="1" type="ORF">JVT61DRAFT_948</name>
</gene>
<accession>A0A8I2YSC1</accession>